<reference evidence="5 6" key="1">
    <citation type="submission" date="2020-04" db="EMBL/GenBank/DDBJ databases">
        <authorList>
            <person name="De Canck E."/>
        </authorList>
    </citation>
    <scope>NUCLEOTIDE SEQUENCE [LARGE SCALE GENOMIC DNA]</scope>
    <source>
        <strain evidence="5 6">LMG 29542</strain>
    </source>
</reference>
<keyword evidence="6" id="KW-1185">Reference proteome</keyword>
<evidence type="ECO:0000256" key="1">
    <source>
        <dbReference type="ARBA" id="ARBA00023015"/>
    </source>
</evidence>
<dbReference type="InterPro" id="IPR035418">
    <property type="entry name" value="AraC-bd_2"/>
</dbReference>
<dbReference type="InterPro" id="IPR009057">
    <property type="entry name" value="Homeodomain-like_sf"/>
</dbReference>
<proteinExistence type="predicted"/>
<dbReference type="GO" id="GO:0003700">
    <property type="term" value="F:DNA-binding transcription factor activity"/>
    <property type="evidence" value="ECO:0007669"/>
    <property type="project" value="InterPro"/>
</dbReference>
<dbReference type="InterPro" id="IPR018060">
    <property type="entry name" value="HTH_AraC"/>
</dbReference>
<evidence type="ECO:0000259" key="4">
    <source>
        <dbReference type="PROSITE" id="PS01124"/>
    </source>
</evidence>
<name>A0A6J5CWC4_9BURK</name>
<accession>A0A6J5CWC4</accession>
<organism evidence="5 6">
    <name type="scientific">Paraburkholderia humisilvae</name>
    <dbReference type="NCBI Taxonomy" id="627669"/>
    <lineage>
        <taxon>Bacteria</taxon>
        <taxon>Pseudomonadati</taxon>
        <taxon>Pseudomonadota</taxon>
        <taxon>Betaproteobacteria</taxon>
        <taxon>Burkholderiales</taxon>
        <taxon>Burkholderiaceae</taxon>
        <taxon>Paraburkholderia</taxon>
    </lineage>
</organism>
<keyword evidence="1" id="KW-0805">Transcription regulation</keyword>
<dbReference type="PROSITE" id="PS01124">
    <property type="entry name" value="HTH_ARAC_FAMILY_2"/>
    <property type="match status" value="1"/>
</dbReference>
<dbReference type="Pfam" id="PF12833">
    <property type="entry name" value="HTH_18"/>
    <property type="match status" value="1"/>
</dbReference>
<gene>
    <name evidence="5" type="primary">rhaS_2</name>
    <name evidence="5" type="ORF">LMG29542_00065</name>
</gene>
<dbReference type="PANTHER" id="PTHR46796">
    <property type="entry name" value="HTH-TYPE TRANSCRIPTIONAL ACTIVATOR RHAS-RELATED"/>
    <property type="match status" value="1"/>
</dbReference>
<dbReference type="EMBL" id="CADIKH010000001">
    <property type="protein sequence ID" value="CAB3745873.1"/>
    <property type="molecule type" value="Genomic_DNA"/>
</dbReference>
<keyword evidence="3" id="KW-0804">Transcription</keyword>
<dbReference type="PANTHER" id="PTHR46796:SF6">
    <property type="entry name" value="ARAC SUBFAMILY"/>
    <property type="match status" value="1"/>
</dbReference>
<dbReference type="InterPro" id="IPR020449">
    <property type="entry name" value="Tscrpt_reg_AraC-type_HTH"/>
</dbReference>
<feature type="domain" description="HTH araC/xylS-type" evidence="4">
    <location>
        <begin position="212"/>
        <end position="311"/>
    </location>
</feature>
<dbReference type="InterPro" id="IPR018062">
    <property type="entry name" value="HTH_AraC-typ_CS"/>
</dbReference>
<evidence type="ECO:0000313" key="5">
    <source>
        <dbReference type="EMBL" id="CAB3745873.1"/>
    </source>
</evidence>
<evidence type="ECO:0000256" key="2">
    <source>
        <dbReference type="ARBA" id="ARBA00023125"/>
    </source>
</evidence>
<dbReference type="Gene3D" id="1.10.10.60">
    <property type="entry name" value="Homeodomain-like"/>
    <property type="match status" value="1"/>
</dbReference>
<dbReference type="SMART" id="SM00342">
    <property type="entry name" value="HTH_ARAC"/>
    <property type="match status" value="1"/>
</dbReference>
<dbReference type="SUPFAM" id="SSF46689">
    <property type="entry name" value="Homeodomain-like"/>
    <property type="match status" value="1"/>
</dbReference>
<protein>
    <submittedName>
        <fullName evidence="5">HTH-type transcriptional activator RhaS</fullName>
    </submittedName>
</protein>
<keyword evidence="2" id="KW-0238">DNA-binding</keyword>
<evidence type="ECO:0000256" key="3">
    <source>
        <dbReference type="ARBA" id="ARBA00023163"/>
    </source>
</evidence>
<dbReference type="GO" id="GO:0043565">
    <property type="term" value="F:sequence-specific DNA binding"/>
    <property type="evidence" value="ECO:0007669"/>
    <property type="project" value="InterPro"/>
</dbReference>
<dbReference type="InterPro" id="IPR050204">
    <property type="entry name" value="AraC_XylS_family_regulators"/>
</dbReference>
<dbReference type="Pfam" id="PF14525">
    <property type="entry name" value="AraC_binding_2"/>
    <property type="match status" value="1"/>
</dbReference>
<dbReference type="PRINTS" id="PR00032">
    <property type="entry name" value="HTHARAC"/>
</dbReference>
<dbReference type="AlphaFoldDB" id="A0A6J5CWC4"/>
<dbReference type="PROSITE" id="PS00041">
    <property type="entry name" value="HTH_ARAC_FAMILY_1"/>
    <property type="match status" value="1"/>
</dbReference>
<sequence>MRAGTGLYENRWNGTPMDRHAWIDAILTQGWKCRFDAYHSGPSTVDVVRAGQIEIMNINASWQSVSPILHRISAPLNGEHVIVKIVRSGTLLIEQNGQTKTFGPGDIAVHDPQYDFIESVGEPTCTSAIWIPKAALRDRGLRHRVPVAFSPDPLSPDVGVVREVLLTLTSQASKAGEQLLSRLVHQCLDLMDVLVNDRNAPAPARSKAITVLRAKQLIARRIGDPDLTVGSIAAELNISSSSLMHALKASGLSAMRYAWSLRLEHAARLLPGASRGEIQTIAYQCGFSSLAHFSRAFKESYGMTPREYAATHMAASSSKVENHQDDGQRL</sequence>
<dbReference type="Proteomes" id="UP000494363">
    <property type="component" value="Unassembled WGS sequence"/>
</dbReference>
<evidence type="ECO:0000313" key="6">
    <source>
        <dbReference type="Proteomes" id="UP000494363"/>
    </source>
</evidence>